<accession>A0A4Q7PIG8</accession>
<proteinExistence type="predicted"/>
<dbReference type="OrthoDB" id="8418771at2"/>
<sequence>MSTKPKKNERDYLDDYQDQGYTSSFRIKDESLVDVDSKKEYKPKDVKIVAEHRFEGMTNPSDLSILYVIETKDTKGTVLAAYGPNANLELAEFFKQIPEENISKK</sequence>
<dbReference type="RefSeq" id="WP_130285841.1">
    <property type="nucleotide sequence ID" value="NZ_SGXE01000001.1"/>
</dbReference>
<gene>
    <name evidence="1" type="ORF">EV197_1268</name>
</gene>
<keyword evidence="2" id="KW-1185">Reference proteome</keyword>
<protein>
    <recommendedName>
        <fullName evidence="3">Phosphoribosylpyrophosphate synthetase</fullName>
    </recommendedName>
</protein>
<reference evidence="1 2" key="1">
    <citation type="submission" date="2019-02" db="EMBL/GenBank/DDBJ databases">
        <title>Genomic Encyclopedia of Type Strains, Phase IV (KMG-IV): sequencing the most valuable type-strain genomes for metagenomic binning, comparative biology and taxonomic classification.</title>
        <authorList>
            <person name="Goeker M."/>
        </authorList>
    </citation>
    <scope>NUCLEOTIDE SEQUENCE [LARGE SCALE GENOMIC DNA]</scope>
    <source>
        <strain evidence="1 2">DSM 17196</strain>
    </source>
</reference>
<evidence type="ECO:0000313" key="2">
    <source>
        <dbReference type="Proteomes" id="UP000292262"/>
    </source>
</evidence>
<organism evidence="1 2">
    <name type="scientific">Aquimarina brevivitae</name>
    <dbReference type="NCBI Taxonomy" id="323412"/>
    <lineage>
        <taxon>Bacteria</taxon>
        <taxon>Pseudomonadati</taxon>
        <taxon>Bacteroidota</taxon>
        <taxon>Flavobacteriia</taxon>
        <taxon>Flavobacteriales</taxon>
        <taxon>Flavobacteriaceae</taxon>
        <taxon>Aquimarina</taxon>
    </lineage>
</organism>
<name>A0A4Q7PIG8_9FLAO</name>
<dbReference type="Proteomes" id="UP000292262">
    <property type="component" value="Unassembled WGS sequence"/>
</dbReference>
<comment type="caution">
    <text evidence="1">The sequence shown here is derived from an EMBL/GenBank/DDBJ whole genome shotgun (WGS) entry which is preliminary data.</text>
</comment>
<evidence type="ECO:0000313" key="1">
    <source>
        <dbReference type="EMBL" id="RZT00038.1"/>
    </source>
</evidence>
<dbReference type="AlphaFoldDB" id="A0A4Q7PIG8"/>
<dbReference type="EMBL" id="SGXE01000001">
    <property type="protein sequence ID" value="RZT00038.1"/>
    <property type="molecule type" value="Genomic_DNA"/>
</dbReference>
<evidence type="ECO:0008006" key="3">
    <source>
        <dbReference type="Google" id="ProtNLM"/>
    </source>
</evidence>